<organism evidence="1 2">
    <name type="scientific">Thalictrum thalictroides</name>
    <name type="common">Rue-anemone</name>
    <name type="synonym">Anemone thalictroides</name>
    <dbReference type="NCBI Taxonomy" id="46969"/>
    <lineage>
        <taxon>Eukaryota</taxon>
        <taxon>Viridiplantae</taxon>
        <taxon>Streptophyta</taxon>
        <taxon>Embryophyta</taxon>
        <taxon>Tracheophyta</taxon>
        <taxon>Spermatophyta</taxon>
        <taxon>Magnoliopsida</taxon>
        <taxon>Ranunculales</taxon>
        <taxon>Ranunculaceae</taxon>
        <taxon>Thalictroideae</taxon>
        <taxon>Thalictrum</taxon>
    </lineage>
</organism>
<feature type="non-terminal residue" evidence="1">
    <location>
        <position position="103"/>
    </location>
</feature>
<evidence type="ECO:0000313" key="1">
    <source>
        <dbReference type="EMBL" id="KAF5204958.1"/>
    </source>
</evidence>
<dbReference type="EMBL" id="JABWDY010004723">
    <property type="protein sequence ID" value="KAF5204958.1"/>
    <property type="molecule type" value="Genomic_DNA"/>
</dbReference>
<sequence>MGEPKMKVNCQMCETDFHTASECPWVYSACKQPQCNGIPMLTTSTTSMNPCRKYLACQFNSCNGGWQWLDEAMVEAATTLKSPSKGCYECGDEDHWLNNSPWK</sequence>
<comment type="caution">
    <text evidence="1">The sequence shown here is derived from an EMBL/GenBank/DDBJ whole genome shotgun (WGS) entry which is preliminary data.</text>
</comment>
<name>A0A7J6X7T4_THATH</name>
<keyword evidence="2" id="KW-1185">Reference proteome</keyword>
<proteinExistence type="predicted"/>
<evidence type="ECO:0000313" key="2">
    <source>
        <dbReference type="Proteomes" id="UP000554482"/>
    </source>
</evidence>
<accession>A0A7J6X7T4</accession>
<gene>
    <name evidence="1" type="ORF">FRX31_005455</name>
</gene>
<reference evidence="1 2" key="1">
    <citation type="submission" date="2020-06" db="EMBL/GenBank/DDBJ databases">
        <title>Transcriptomic and genomic resources for Thalictrum thalictroides and T. hernandezii: Facilitating candidate gene discovery in an emerging model plant lineage.</title>
        <authorList>
            <person name="Arias T."/>
            <person name="Riano-Pachon D.M."/>
            <person name="Di Stilio V.S."/>
        </authorList>
    </citation>
    <scope>NUCLEOTIDE SEQUENCE [LARGE SCALE GENOMIC DNA]</scope>
    <source>
        <strain evidence="2">cv. WT478/WT964</strain>
        <tissue evidence="1">Leaves</tissue>
    </source>
</reference>
<protein>
    <submittedName>
        <fullName evidence="1">Zinc finger protein</fullName>
    </submittedName>
</protein>
<dbReference type="AlphaFoldDB" id="A0A7J6X7T4"/>
<dbReference type="Proteomes" id="UP000554482">
    <property type="component" value="Unassembled WGS sequence"/>
</dbReference>
<dbReference type="OrthoDB" id="10496878at2759"/>